<accession>A0A5K7SFW8</accession>
<dbReference type="Pfam" id="PF25792">
    <property type="entry name" value="BREX_BrxC_helical"/>
    <property type="match status" value="1"/>
</dbReference>
<evidence type="ECO:0000259" key="1">
    <source>
        <dbReference type="Pfam" id="PF25792"/>
    </source>
</evidence>
<dbReference type="SUPFAM" id="SSF52540">
    <property type="entry name" value="P-loop containing nucleoside triphosphate hydrolases"/>
    <property type="match status" value="1"/>
</dbReference>
<dbReference type="RefSeq" id="WP_318348590.1">
    <property type="nucleotide sequence ID" value="NZ_AP018694.1"/>
</dbReference>
<keyword evidence="3" id="KW-1185">Reference proteome</keyword>
<name>A0A5K7SFW8_9BACT</name>
<dbReference type="AlphaFoldDB" id="A0A5K7SFW8"/>
<dbReference type="InterPro" id="IPR058037">
    <property type="entry name" value="BREX_BrxC_helical"/>
</dbReference>
<reference evidence="2" key="1">
    <citation type="journal article" date="2020" name="Int. J. Syst. Evol. Microbiol.">
        <title>Aquipluma nitroreducens gen. nov. sp. nov., a novel facultatively anaerobic bacterium isolated from a freshwater lake.</title>
        <authorList>
            <person name="Watanabe M."/>
            <person name="Kojima H."/>
            <person name="Fukui M."/>
        </authorList>
    </citation>
    <scope>NUCLEOTIDE SEQUENCE</scope>
    <source>
        <strain evidence="2">MeG22</strain>
    </source>
</reference>
<dbReference type="KEGG" id="anf:AQPE_4635"/>
<dbReference type="InterPro" id="IPR027417">
    <property type="entry name" value="P-loop_NTPase"/>
</dbReference>
<evidence type="ECO:0000313" key="3">
    <source>
        <dbReference type="Proteomes" id="UP001193389"/>
    </source>
</evidence>
<sequence>MQLSEIFERKIDRVINSAVVVSNQKEATVQAEITEYVFTSDLIEKLYYFLDTVLNKKVGKTGIWINGYYGSGKSHFIKYAHYCLDSANSAKAFEHYRLNVEKHQKENDLSEVTVSNVLQLKRKIEQTHIENIIFNVEDETDDGSGERLTRIFLSMLNRFRGYNSSDIPLAILFEKYLDKKGVFAEFKTRLQEESGYNWETQAADVASYELDTILKLSKSLVPEMDTDSLRVKLSNPETFRVTIKDTLIPELKDYLAEKDNNYRLIFLVDEISQYIGNNKELLLNFQNIIERVSEDCDNQVWIACTAQQSLDEVSENVGSIDVNDEFGKILGRFDTRISLESADASYITQVRVLEKNSTGIKELSELYHSNQDAIENQFKLHHDLYKGYNEMDDFILAYPFVPYQFKLISHVFESFQGLKFVIKEVKDNERSILSITHYTAKAHKDEEVGTFMPFDAFYNDQFSSNLTQRGRRAIENALKLPSVEKNGFATRVVKNLFMISNLKDSIRLTFPSNLDNLTILMMTNLDENKLQLQNKIKAVLDKLLEESIIREERGNYFFFNEDEMDLTNIIKDTILNGEDRLTEADRFIRSLLKIESKERYESNDFKVAYEIDKKFFLRNGDVSVSVILFERQAATQLALGNSISNLSICINEWFTADKQLMKDFEWFCKNVKYFMNNSGSSTGERLKTIETFKLRNKELNDKITKKITDKFAETNFVSGQTIIEPDAINGSKPNERYKNLIAKHIGMVYKHHKLSNGYALTANDLRKVVRDKQTTNFNDLTPAEQMVEDHIANMGGILTVADIIQKFEGIPFGWKDVATIHMILELNRKKKRELEYRNQPRYKAVDFVEKALNTNERTACVVRDGEEISQAVIDETLLYYRNIFNQDLPATTDGNRLYDNINESLSKIYDTYNEFQETYYGRYPFGIHFNSLCQKLDSWIKIRDPKRLFVVLKDEQDDLKNLYDQCKSLVEFIGRAMDAYNSIQGFYTENKENFSSLEPAEQDKADSLGEFFRSDDPARSFRHIRKAYDELKASIQQLKDALLNETVAAYEQIFAELDSEARNLGVTESHIYGDKEYNLTRIRKLKSITSIRYELSNAASFKSEQLRLIIDFASKKKPDQSKGQASAVGEPKEYYISKLATVIRNEKELDDYLAKAKLEMLALLKEKKTIIIK</sequence>
<dbReference type="NCBIfam" id="NF033441">
    <property type="entry name" value="BREX_BrxC"/>
    <property type="match status" value="1"/>
</dbReference>
<dbReference type="InterPro" id="IPR047679">
    <property type="entry name" value="BREX_BrxC"/>
</dbReference>
<feature type="domain" description="Probable ATP-binding protein BrxC alpha-helical" evidence="1">
    <location>
        <begin position="880"/>
        <end position="993"/>
    </location>
</feature>
<gene>
    <name evidence="2" type="ORF">AQPE_4635</name>
</gene>
<protein>
    <recommendedName>
        <fullName evidence="1">Probable ATP-binding protein BrxC alpha-helical domain-containing protein</fullName>
    </recommendedName>
</protein>
<evidence type="ECO:0000313" key="2">
    <source>
        <dbReference type="EMBL" id="BBE20443.1"/>
    </source>
</evidence>
<dbReference type="EMBL" id="AP018694">
    <property type="protein sequence ID" value="BBE20443.1"/>
    <property type="molecule type" value="Genomic_DNA"/>
</dbReference>
<dbReference type="Proteomes" id="UP001193389">
    <property type="component" value="Chromosome"/>
</dbReference>
<organism evidence="2 3">
    <name type="scientific">Aquipluma nitroreducens</name>
    <dbReference type="NCBI Taxonomy" id="2010828"/>
    <lineage>
        <taxon>Bacteria</taxon>
        <taxon>Pseudomonadati</taxon>
        <taxon>Bacteroidota</taxon>
        <taxon>Bacteroidia</taxon>
        <taxon>Marinilabiliales</taxon>
        <taxon>Prolixibacteraceae</taxon>
        <taxon>Aquipluma</taxon>
    </lineage>
</organism>
<proteinExistence type="predicted"/>